<dbReference type="GO" id="GO:0045493">
    <property type="term" value="P:xylan catabolic process"/>
    <property type="evidence" value="ECO:0007669"/>
    <property type="project" value="UniProtKB-KW"/>
</dbReference>
<dbReference type="Gene3D" id="3.90.1330.10">
    <property type="entry name" value="Alpha-glucuronidase, C-terminal domain"/>
    <property type="match status" value="1"/>
</dbReference>
<dbReference type="Proteomes" id="UP000886785">
    <property type="component" value="Unassembled WGS sequence"/>
</dbReference>
<dbReference type="EMBL" id="DVHF01000077">
    <property type="protein sequence ID" value="HIR57311.1"/>
    <property type="molecule type" value="Genomic_DNA"/>
</dbReference>
<dbReference type="GO" id="GO:0046559">
    <property type="term" value="F:alpha-glucuronidase activity"/>
    <property type="evidence" value="ECO:0007669"/>
    <property type="project" value="InterPro"/>
</dbReference>
<dbReference type="Pfam" id="PF07488">
    <property type="entry name" value="Glyco_hydro_67M"/>
    <property type="match status" value="1"/>
</dbReference>
<reference evidence="13" key="2">
    <citation type="journal article" date="2021" name="PeerJ">
        <title>Extensive microbial diversity within the chicken gut microbiome revealed by metagenomics and culture.</title>
        <authorList>
            <person name="Gilroy R."/>
            <person name="Ravi A."/>
            <person name="Getino M."/>
            <person name="Pursley I."/>
            <person name="Horton D.L."/>
            <person name="Alikhan N.F."/>
            <person name="Baker D."/>
            <person name="Gharbi K."/>
            <person name="Hall N."/>
            <person name="Watson M."/>
            <person name="Adriaenssens E.M."/>
            <person name="Foster-Nyarko E."/>
            <person name="Jarju S."/>
            <person name="Secka A."/>
            <person name="Antonio M."/>
            <person name="Oren A."/>
            <person name="Chaudhuri R.R."/>
            <person name="La Ragione R."/>
            <person name="Hildebrand F."/>
            <person name="Pallen M.J."/>
        </authorList>
    </citation>
    <scope>NUCLEOTIDE SEQUENCE</scope>
    <source>
        <strain evidence="13">ChiSjej1B19-7085</strain>
    </source>
</reference>
<evidence type="ECO:0000259" key="10">
    <source>
        <dbReference type="Pfam" id="PF03648"/>
    </source>
</evidence>
<evidence type="ECO:0000256" key="1">
    <source>
        <dbReference type="ARBA" id="ARBA00008833"/>
    </source>
</evidence>
<dbReference type="SUPFAM" id="SSF51445">
    <property type="entry name" value="(Trans)glycosidases"/>
    <property type="match status" value="1"/>
</dbReference>
<dbReference type="InterPro" id="IPR005154">
    <property type="entry name" value="Glyco_hydro_67_aGlcAse_N"/>
</dbReference>
<evidence type="ECO:0000256" key="3">
    <source>
        <dbReference type="ARBA" id="ARBA00022801"/>
    </source>
</evidence>
<evidence type="ECO:0000313" key="14">
    <source>
        <dbReference type="Proteomes" id="UP000886785"/>
    </source>
</evidence>
<comment type="similarity">
    <text evidence="1 7 9">Belongs to the glycosyl hydrolase 67 family.</text>
</comment>
<feature type="active site" description="Proton acceptor" evidence="8">
    <location>
        <position position="391"/>
    </location>
</feature>
<comment type="subunit">
    <text evidence="9">Homodimer.</text>
</comment>
<evidence type="ECO:0000256" key="9">
    <source>
        <dbReference type="RuleBase" id="RU361198"/>
    </source>
</evidence>
<name>A0A9D1DQU7_9FIRM</name>
<evidence type="ECO:0000259" key="11">
    <source>
        <dbReference type="Pfam" id="PF07477"/>
    </source>
</evidence>
<dbReference type="PANTHER" id="PTHR39207:SF1">
    <property type="entry name" value="ALPHA-GLUCURONIDASE A"/>
    <property type="match status" value="1"/>
</dbReference>
<dbReference type="EC" id="3.2.1.131" evidence="9"/>
<dbReference type="InterPro" id="IPR011395">
    <property type="entry name" value="Glyco_hydro_67_aGlcAse"/>
</dbReference>
<keyword evidence="4 9" id="KW-0119">Carbohydrate metabolism</keyword>
<dbReference type="InterPro" id="IPR037054">
    <property type="entry name" value="A-glucoronidase_C_sf"/>
</dbReference>
<dbReference type="SUPFAM" id="SSF55545">
    <property type="entry name" value="beta-N-acetylhexosaminidase-like domain"/>
    <property type="match status" value="1"/>
</dbReference>
<evidence type="ECO:0000256" key="5">
    <source>
        <dbReference type="ARBA" id="ARBA00023295"/>
    </source>
</evidence>
<proteinExistence type="inferred from homology"/>
<feature type="active site" description="Proton acceptor" evidence="8">
    <location>
        <position position="363"/>
    </location>
</feature>
<dbReference type="Gene3D" id="3.30.379.10">
    <property type="entry name" value="Chitobiase/beta-hexosaminidase domain 2-like"/>
    <property type="match status" value="1"/>
</dbReference>
<dbReference type="PIRSF" id="PIRSF029900">
    <property type="entry name" value="Alpha-glucuronds"/>
    <property type="match status" value="1"/>
</dbReference>
<dbReference type="InterPro" id="IPR011099">
    <property type="entry name" value="Glyco_hydro_67_C"/>
</dbReference>
<dbReference type="AlphaFoldDB" id="A0A9D1DQU7"/>
<evidence type="ECO:0000256" key="6">
    <source>
        <dbReference type="ARBA" id="ARBA00023326"/>
    </source>
</evidence>
<dbReference type="GO" id="GO:0005576">
    <property type="term" value="C:extracellular region"/>
    <property type="evidence" value="ECO:0007669"/>
    <property type="project" value="InterPro"/>
</dbReference>
<evidence type="ECO:0000256" key="2">
    <source>
        <dbReference type="ARBA" id="ARBA00022651"/>
    </source>
</evidence>
<feature type="domain" description="Alpha glucuronidase N-terminal" evidence="10">
    <location>
        <begin position="23"/>
        <end position="121"/>
    </location>
</feature>
<dbReference type="GO" id="GO:0033939">
    <property type="term" value="F:xylan alpha-1,2-glucuronosidase activity"/>
    <property type="evidence" value="ECO:0007669"/>
    <property type="project" value="UniProtKB-EC"/>
</dbReference>
<sequence length="671" mass="75653">MGISEVREYDCWLQGRGQNQFSDALKNCLSRIVVKEDCLVVKQAALELQRGLKRMFGVDAAITDTIQKPCTVVGTATAVSELTGKTVSCDRAEGFCIEIGDELSVVAGADCNGTLYGAFRLLMELAKGAGTGFSLEDAPRSGIRMINHWDNLDGTIERGYAGPSLFYKDDKIDYDPQRIEDYARLLASIGINCLSINNVNVRKTAKLLITEQFLPDVAKLADIFRPFGIRLMLSINFGAPYSFGDLDTADPLDPRVGEWWAKRADLVYKYIPDLAGFLVKADSEGEAGPFQYGRDHADGANMLAKALKPHNGTVIWRCFVYNCTQDWRDQTQDRACAAYDHFMPLDGRFDDNVILQIKHGPYDFQVREPVTPLFGALKKTRHLIEFQITQEYTGHQIDVCFLPYMWQDVYHFDTKHGENSTIGGMMGNRISGAVAVGSVGRDENWTGNTLSQANWFGFGRLAWNPDLTAEEIADEWVKLTFGLDPEVDAAVNKILMMSYPTYENYNAPFGVCFMVTRSLHYGPDIEGYEYSRWGTYHRANWEAVGVDRTPSGTNYTGQYAPENAAMFADLATCPENLMLFFHRVPYSYVMKNGKNLLQNIYDTHFKGVEQVEEIIRTWEGIQDKIGSAVYASVRERMGRQLTNAIEWRDVVNTYFHRHTGIPDEQGRKIYD</sequence>
<evidence type="ECO:0000256" key="4">
    <source>
        <dbReference type="ARBA" id="ARBA00023277"/>
    </source>
</evidence>
<evidence type="ECO:0000256" key="8">
    <source>
        <dbReference type="PIRSR" id="PIRSR029900-1"/>
    </source>
</evidence>
<dbReference type="InterPro" id="IPR011100">
    <property type="entry name" value="Glyco_hydro_67_cat"/>
</dbReference>
<dbReference type="Gene3D" id="3.20.20.80">
    <property type="entry name" value="Glycosidases"/>
    <property type="match status" value="1"/>
</dbReference>
<evidence type="ECO:0000256" key="7">
    <source>
        <dbReference type="PIRNR" id="PIRNR029900"/>
    </source>
</evidence>
<keyword evidence="5 7" id="KW-0326">Glycosidase</keyword>
<keyword evidence="6 9" id="KW-0624">Polysaccharide degradation</keyword>
<comment type="catalytic activity">
    <reaction evidence="9">
        <text>Hydrolysis of (1-&gt;2)-alpha-D-(4-O-methyl)glucuronosyl links in the main chain of hardwood xylans.</text>
        <dbReference type="EC" id="3.2.1.131"/>
    </reaction>
</comment>
<dbReference type="PANTHER" id="PTHR39207">
    <property type="entry name" value="ALPHA-GLUCURONIDASE A"/>
    <property type="match status" value="1"/>
</dbReference>
<dbReference type="Pfam" id="PF03648">
    <property type="entry name" value="Glyco_hydro_67N"/>
    <property type="match status" value="1"/>
</dbReference>
<organism evidence="13 14">
    <name type="scientific">Candidatus Gallacutalibacter pullicola</name>
    <dbReference type="NCBI Taxonomy" id="2840830"/>
    <lineage>
        <taxon>Bacteria</taxon>
        <taxon>Bacillati</taxon>
        <taxon>Bacillota</taxon>
        <taxon>Clostridia</taxon>
        <taxon>Eubacteriales</taxon>
        <taxon>Candidatus Gallacutalibacter</taxon>
    </lineage>
</organism>
<accession>A0A9D1DQU7</accession>
<dbReference type="InterPro" id="IPR017853">
    <property type="entry name" value="GH"/>
</dbReference>
<feature type="active site" description="Proton donor" evidence="8">
    <location>
        <position position="284"/>
    </location>
</feature>
<keyword evidence="2 7" id="KW-0858">Xylan degradation</keyword>
<reference evidence="13" key="1">
    <citation type="submission" date="2020-10" db="EMBL/GenBank/DDBJ databases">
        <authorList>
            <person name="Gilroy R."/>
        </authorList>
    </citation>
    <scope>NUCLEOTIDE SEQUENCE</scope>
    <source>
        <strain evidence="13">ChiSjej1B19-7085</strain>
    </source>
</reference>
<gene>
    <name evidence="13" type="ORF">IAA54_06555</name>
</gene>
<feature type="domain" description="Glycosyl hydrolase family 67 C-terminal" evidence="11">
    <location>
        <begin position="446"/>
        <end position="667"/>
    </location>
</feature>
<evidence type="ECO:0000313" key="13">
    <source>
        <dbReference type="EMBL" id="HIR57311.1"/>
    </source>
</evidence>
<protein>
    <recommendedName>
        <fullName evidence="9">Xylan alpha-1,2-glucuronidase</fullName>
        <ecNumber evidence="9">3.2.1.131</ecNumber>
    </recommendedName>
</protein>
<feature type="domain" description="Glycosyl hydrolase family 67 catalytic" evidence="12">
    <location>
        <begin position="134"/>
        <end position="445"/>
    </location>
</feature>
<comment type="caution">
    <text evidence="13">The sequence shown here is derived from an EMBL/GenBank/DDBJ whole genome shotgun (WGS) entry which is preliminary data.</text>
</comment>
<keyword evidence="3 7" id="KW-0378">Hydrolase</keyword>
<dbReference type="Pfam" id="PF07477">
    <property type="entry name" value="Glyco_hydro_67C"/>
    <property type="match status" value="1"/>
</dbReference>
<evidence type="ECO:0000259" key="12">
    <source>
        <dbReference type="Pfam" id="PF07488"/>
    </source>
</evidence>
<dbReference type="InterPro" id="IPR029018">
    <property type="entry name" value="Hex-like_dom2"/>
</dbReference>